<sequence length="330" mass="38043">MKISTLYLLLFIFLFGCTTKGQYVGFQQKERNFDTVIELQVLDSMKIEDTYSLQGWKINANNISFITYKATDNFLSVYSYPNCRKLYGYGKIGQGPDEFVSAFSGDAVSEDVLLYDLMSRKLVQLTIGEDSLWISKKLPLYNGEDGVCKLFTFITQIEGDKYLMKIDEYESSSWEIADLGKNEILDSYKNPVRKAEESYTPFDFVQCISDSTFIAAYKYMDRIELYSIVNDKIKPMVVWGSDKDQSELESYNDLLHYYVAVASYEGLFYCLKSRNGEDFGNIVEVYDCHGECRVKYTLEKTVDFINIDTEGCLVGYASDVDETVIYRFKQ</sequence>
<dbReference type="PROSITE" id="PS51257">
    <property type="entry name" value="PROKAR_LIPOPROTEIN"/>
    <property type="match status" value="1"/>
</dbReference>
<evidence type="ECO:0008006" key="3">
    <source>
        <dbReference type="Google" id="ProtNLM"/>
    </source>
</evidence>
<accession>A0A412YL57</accession>
<evidence type="ECO:0000313" key="1">
    <source>
        <dbReference type="EMBL" id="RGV58166.1"/>
    </source>
</evidence>
<comment type="caution">
    <text evidence="1">The sequence shown here is derived from an EMBL/GenBank/DDBJ whole genome shotgun (WGS) entry which is preliminary data.</text>
</comment>
<name>A0A412YL57_9BACE</name>
<dbReference type="Proteomes" id="UP000283850">
    <property type="component" value="Unassembled WGS sequence"/>
</dbReference>
<proteinExistence type="predicted"/>
<dbReference type="EMBL" id="QRZF01000001">
    <property type="protein sequence ID" value="RGV58166.1"/>
    <property type="molecule type" value="Genomic_DNA"/>
</dbReference>
<dbReference type="RefSeq" id="WP_022393928.1">
    <property type="nucleotide sequence ID" value="NZ_QRZF01000001.1"/>
</dbReference>
<evidence type="ECO:0000313" key="2">
    <source>
        <dbReference type="Proteomes" id="UP000283850"/>
    </source>
</evidence>
<dbReference type="AlphaFoldDB" id="A0A412YL57"/>
<protein>
    <recommendedName>
        <fullName evidence="3">6-bladed beta-propeller</fullName>
    </recommendedName>
</protein>
<gene>
    <name evidence="1" type="ORF">DWW10_00540</name>
</gene>
<reference evidence="1 2" key="1">
    <citation type="submission" date="2018-08" db="EMBL/GenBank/DDBJ databases">
        <title>A genome reference for cultivated species of the human gut microbiota.</title>
        <authorList>
            <person name="Zou Y."/>
            <person name="Xue W."/>
            <person name="Luo G."/>
        </authorList>
    </citation>
    <scope>NUCLEOTIDE SEQUENCE [LARGE SCALE GENOMIC DNA]</scope>
    <source>
        <strain evidence="1 2">AF14-32</strain>
    </source>
</reference>
<organism evidence="1 2">
    <name type="scientific">Bacteroides intestinalis</name>
    <dbReference type="NCBI Taxonomy" id="329854"/>
    <lineage>
        <taxon>Bacteria</taxon>
        <taxon>Pseudomonadati</taxon>
        <taxon>Bacteroidota</taxon>
        <taxon>Bacteroidia</taxon>
        <taxon>Bacteroidales</taxon>
        <taxon>Bacteroidaceae</taxon>
        <taxon>Bacteroides</taxon>
    </lineage>
</organism>